<evidence type="ECO:0000256" key="6">
    <source>
        <dbReference type="ARBA" id="ARBA00023284"/>
    </source>
</evidence>
<dbReference type="InterPro" id="IPR036249">
    <property type="entry name" value="Thioredoxin-like_sf"/>
</dbReference>
<dbReference type="NCBIfam" id="NF009668">
    <property type="entry name" value="PRK13189.1"/>
    <property type="match status" value="1"/>
</dbReference>
<evidence type="ECO:0000313" key="13">
    <source>
        <dbReference type="EMBL" id="CUH82668.1"/>
    </source>
</evidence>
<comment type="caution">
    <text evidence="9">Lacks conserved residue(s) required for the propagation of feature annotation.</text>
</comment>
<feature type="region of interest" description="Disordered" evidence="11">
    <location>
        <begin position="1"/>
        <end position="31"/>
    </location>
</feature>
<dbReference type="Gene3D" id="3.40.30.10">
    <property type="entry name" value="Glutaredoxin"/>
    <property type="match status" value="1"/>
</dbReference>
<dbReference type="HAMAP" id="MF_00401">
    <property type="entry name" value="Peroxiredoxin"/>
    <property type="match status" value="1"/>
</dbReference>
<keyword evidence="3 9" id="KW-0575">Peroxidase</keyword>
<evidence type="ECO:0000256" key="4">
    <source>
        <dbReference type="ARBA" id="ARBA00022862"/>
    </source>
</evidence>
<evidence type="ECO:0000256" key="7">
    <source>
        <dbReference type="ARBA" id="ARBA00025719"/>
    </source>
</evidence>
<dbReference type="Pfam" id="PF10417">
    <property type="entry name" value="1-cysPrx_C"/>
    <property type="match status" value="1"/>
</dbReference>
<dbReference type="InterPro" id="IPR019479">
    <property type="entry name" value="Peroxiredoxin_C"/>
</dbReference>
<organism evidence="13 14">
    <name type="scientific">Tropicibacter naphthalenivorans</name>
    <dbReference type="NCBI Taxonomy" id="441103"/>
    <lineage>
        <taxon>Bacteria</taxon>
        <taxon>Pseudomonadati</taxon>
        <taxon>Pseudomonadota</taxon>
        <taxon>Alphaproteobacteria</taxon>
        <taxon>Rhodobacterales</taxon>
        <taxon>Roseobacteraceae</taxon>
        <taxon>Tropicibacter</taxon>
    </lineage>
</organism>
<evidence type="ECO:0000256" key="10">
    <source>
        <dbReference type="PIRSR" id="PIRSR000239-1"/>
    </source>
</evidence>
<feature type="compositionally biased region" description="Polar residues" evidence="11">
    <location>
        <begin position="1"/>
        <end position="17"/>
    </location>
</feature>
<comment type="subcellular location">
    <subcellularLocation>
        <location evidence="9">Cytoplasm</location>
    </subcellularLocation>
</comment>
<evidence type="ECO:0000256" key="5">
    <source>
        <dbReference type="ARBA" id="ARBA00023002"/>
    </source>
</evidence>
<dbReference type="GO" id="GO:0045454">
    <property type="term" value="P:cell redox homeostasis"/>
    <property type="evidence" value="ECO:0007669"/>
    <property type="project" value="TreeGrafter"/>
</dbReference>
<dbReference type="GO" id="GO:0006979">
    <property type="term" value="P:response to oxidative stress"/>
    <property type="evidence" value="ECO:0007669"/>
    <property type="project" value="TreeGrafter"/>
</dbReference>
<gene>
    <name evidence="13" type="ORF">TRN7648_04211</name>
</gene>
<evidence type="ECO:0000259" key="12">
    <source>
        <dbReference type="PROSITE" id="PS51352"/>
    </source>
</evidence>
<dbReference type="Pfam" id="PF00578">
    <property type="entry name" value="AhpC-TSA"/>
    <property type="match status" value="1"/>
</dbReference>
<feature type="domain" description="Thioredoxin" evidence="12">
    <location>
        <begin position="17"/>
        <end position="172"/>
    </location>
</feature>
<dbReference type="CDD" id="cd03016">
    <property type="entry name" value="PRX_1cys"/>
    <property type="match status" value="1"/>
</dbReference>
<dbReference type="GO" id="GO:0033554">
    <property type="term" value="P:cellular response to stress"/>
    <property type="evidence" value="ECO:0007669"/>
    <property type="project" value="TreeGrafter"/>
</dbReference>
<evidence type="ECO:0000256" key="8">
    <source>
        <dbReference type="ARBA" id="ARBA00037420"/>
    </source>
</evidence>
<evidence type="ECO:0000256" key="1">
    <source>
        <dbReference type="ARBA" id="ARBA00009796"/>
    </source>
</evidence>
<dbReference type="InterPro" id="IPR050217">
    <property type="entry name" value="Peroxiredoxin"/>
</dbReference>
<keyword evidence="6 9" id="KW-0676">Redox-active center</keyword>
<name>A0A0P1GKN2_9RHOB</name>
<keyword evidence="14" id="KW-1185">Reference proteome</keyword>
<feature type="binding site" evidence="9">
    <location>
        <position position="135"/>
    </location>
    <ligand>
        <name>substrate</name>
    </ligand>
</feature>
<feature type="active site" description="Cysteine sulfenic acid (-SOH) intermediate" evidence="9">
    <location>
        <position position="58"/>
    </location>
</feature>
<keyword evidence="2 9" id="KW-0963">Cytoplasm</keyword>
<comment type="similarity">
    <text evidence="7 9">Belongs to the peroxiredoxin family. Prx6 subfamily.</text>
</comment>
<protein>
    <recommendedName>
        <fullName evidence="9">Peroxiredoxin</fullName>
        <ecNumber evidence="9">1.11.1.24</ecNumber>
    </recommendedName>
    <alternativeName>
        <fullName evidence="9">Thioredoxin-dependent peroxiredoxin</fullName>
    </alternativeName>
</protein>
<reference evidence="13 14" key="1">
    <citation type="submission" date="2015-09" db="EMBL/GenBank/DDBJ databases">
        <authorList>
            <consortium name="Swine Surveillance"/>
        </authorList>
    </citation>
    <scope>NUCLEOTIDE SEQUENCE [LARGE SCALE GENOMIC DNA]</scope>
    <source>
        <strain evidence="13 14">CECT 7648</strain>
    </source>
</reference>
<dbReference type="SUPFAM" id="SSF52833">
    <property type="entry name" value="Thioredoxin-like"/>
    <property type="match status" value="1"/>
</dbReference>
<accession>A0A0P1GKN2</accession>
<dbReference type="InterPro" id="IPR024706">
    <property type="entry name" value="Peroxiredoxin_AhpC-typ"/>
</dbReference>
<dbReference type="InterPro" id="IPR000866">
    <property type="entry name" value="AhpC/TSA"/>
</dbReference>
<feature type="active site" description="Cysteine sulfenic acid (-SOH) intermediate; for peroxidase activity" evidence="10">
    <location>
        <position position="58"/>
    </location>
</feature>
<proteinExistence type="inferred from homology"/>
<dbReference type="PANTHER" id="PTHR10681:SF128">
    <property type="entry name" value="THIOREDOXIN-DEPENDENT PEROXIDE REDUCTASE, MITOCHONDRIAL"/>
    <property type="match status" value="1"/>
</dbReference>
<comment type="subunit">
    <text evidence="9">Homodecamer. Pentamer of dimers that assemble into a ring structure.</text>
</comment>
<dbReference type="PIRSF" id="PIRSF000239">
    <property type="entry name" value="AHPC"/>
    <property type="match status" value="1"/>
</dbReference>
<dbReference type="RefSeq" id="WP_058249556.1">
    <property type="nucleotide sequence ID" value="NZ_CYSE01000019.1"/>
</dbReference>
<evidence type="ECO:0000256" key="2">
    <source>
        <dbReference type="ARBA" id="ARBA00022490"/>
    </source>
</evidence>
<dbReference type="InterPro" id="IPR013766">
    <property type="entry name" value="Thioredoxin_domain"/>
</dbReference>
<comment type="catalytic activity">
    <reaction evidence="9">
        <text>a hydroperoxide + [thioredoxin]-dithiol = an alcohol + [thioredoxin]-disulfide + H2O</text>
        <dbReference type="Rhea" id="RHEA:62620"/>
        <dbReference type="Rhea" id="RHEA-COMP:10698"/>
        <dbReference type="Rhea" id="RHEA-COMP:10700"/>
        <dbReference type="ChEBI" id="CHEBI:15377"/>
        <dbReference type="ChEBI" id="CHEBI:29950"/>
        <dbReference type="ChEBI" id="CHEBI:30879"/>
        <dbReference type="ChEBI" id="CHEBI:35924"/>
        <dbReference type="ChEBI" id="CHEBI:50058"/>
        <dbReference type="EC" id="1.11.1.24"/>
    </reaction>
</comment>
<dbReference type="Proteomes" id="UP000054935">
    <property type="component" value="Unassembled WGS sequence"/>
</dbReference>
<dbReference type="PROSITE" id="PS51352">
    <property type="entry name" value="THIOREDOXIN_2"/>
    <property type="match status" value="1"/>
</dbReference>
<evidence type="ECO:0000256" key="9">
    <source>
        <dbReference type="HAMAP-Rule" id="MF_00401"/>
    </source>
</evidence>
<comment type="similarity">
    <text evidence="1">Belongs to the peroxiredoxin family. AhpC/Prx1 subfamily.</text>
</comment>
<evidence type="ECO:0000256" key="3">
    <source>
        <dbReference type="ARBA" id="ARBA00022559"/>
    </source>
</evidence>
<dbReference type="OrthoDB" id="9812811at2"/>
<evidence type="ECO:0000256" key="11">
    <source>
        <dbReference type="SAM" id="MobiDB-lite"/>
    </source>
</evidence>
<dbReference type="STRING" id="441103.TRN7648_04211"/>
<keyword evidence="4 9" id="KW-0049">Antioxidant</keyword>
<dbReference type="InterPro" id="IPR022915">
    <property type="entry name" value="Peroxiredoxin_TDXH"/>
</dbReference>
<dbReference type="EMBL" id="CYSE01000019">
    <property type="protein sequence ID" value="CUH82668.1"/>
    <property type="molecule type" value="Genomic_DNA"/>
</dbReference>
<dbReference type="InterPro" id="IPR045020">
    <property type="entry name" value="PRX_1cys"/>
</dbReference>
<dbReference type="GO" id="GO:0042744">
    <property type="term" value="P:hydrogen peroxide catabolic process"/>
    <property type="evidence" value="ECO:0007669"/>
    <property type="project" value="TreeGrafter"/>
</dbReference>
<sequence length="221" mass="24349">MTDQTPITTAQSVQTGPRLNEAAPAFDAPTTHGRKTLEDYRGQWLVLFSHPADFTPVCTTEFIGFAKRHEDFEAANTALLGLSIDSHYSHIAWVLNIKEKFGVDIRFPIIADLNMAVAQAYGMIQPGASDTAAVRATFIIDPEGVLRAMVYYPMNAGRSVDEIYRLLIALQTADENACAMPENWKPGDAVIVPTPKTPEEAAARAGEGYDTVDWYFSTRHL</sequence>
<keyword evidence="5 9" id="KW-0560">Oxidoreductase</keyword>
<dbReference type="AlphaFoldDB" id="A0A0P1GKN2"/>
<dbReference type="GO" id="GO:0005829">
    <property type="term" value="C:cytosol"/>
    <property type="evidence" value="ECO:0007669"/>
    <property type="project" value="TreeGrafter"/>
</dbReference>
<dbReference type="PANTHER" id="PTHR10681">
    <property type="entry name" value="THIOREDOXIN PEROXIDASE"/>
    <property type="match status" value="1"/>
</dbReference>
<comment type="miscellaneous">
    <text evidence="9">The active site is a conserved redox-active cysteine residue, the peroxidatic cysteine (C(P)), which makes the nucleophilic attack on the peroxide substrate. The peroxide oxidizes the C(P)-SH to cysteine sulfenic acid (C(P)-SOH), which then reacts with another cysteine residue, the resolving cysteine (C(R)), to form a disulfide bridge. The disulfide is subsequently reduced by an appropriate electron donor to complete the catalytic cycle. In this 1-Cys peroxiredoxin, no C(R) is present and C(P) instead forms a disulfide with a cysteine from another protein or with a small thiol molecule.</text>
</comment>
<comment type="function">
    <text evidence="8 9">Thiol-specific peroxidase that catalyzes the reduction of hydrogen peroxide and organic hydroperoxides to water and alcohols, respectively. Plays a role in cell protection against oxidative stress by detoxifying peroxides.</text>
</comment>
<evidence type="ECO:0000313" key="14">
    <source>
        <dbReference type="Proteomes" id="UP000054935"/>
    </source>
</evidence>
<dbReference type="GO" id="GO:0008379">
    <property type="term" value="F:thioredoxin peroxidase activity"/>
    <property type="evidence" value="ECO:0007669"/>
    <property type="project" value="TreeGrafter"/>
</dbReference>
<dbReference type="EC" id="1.11.1.24" evidence="9"/>